<dbReference type="HOGENOM" id="CLU_718898_0_0_2"/>
<protein>
    <submittedName>
        <fullName evidence="1">Uncharacterized protein</fullName>
    </submittedName>
</protein>
<keyword evidence="2" id="KW-1185">Reference proteome</keyword>
<dbReference type="KEGG" id="mbu:Mbur_1592"/>
<dbReference type="STRING" id="259564.Mbur_1592"/>
<dbReference type="RefSeq" id="WP_011499640.1">
    <property type="nucleotide sequence ID" value="NC_007955.1"/>
</dbReference>
<evidence type="ECO:0000313" key="1">
    <source>
        <dbReference type="EMBL" id="ABE52496.1"/>
    </source>
</evidence>
<organism evidence="1 2">
    <name type="scientific">Methanococcoides burtonii (strain DSM 6242 / NBRC 107633 / OCM 468 / ACE-M)</name>
    <dbReference type="NCBI Taxonomy" id="259564"/>
    <lineage>
        <taxon>Archaea</taxon>
        <taxon>Methanobacteriati</taxon>
        <taxon>Methanobacteriota</taxon>
        <taxon>Stenosarchaea group</taxon>
        <taxon>Methanomicrobia</taxon>
        <taxon>Methanosarcinales</taxon>
        <taxon>Methanosarcinaceae</taxon>
        <taxon>Methanococcoides</taxon>
    </lineage>
</organism>
<dbReference type="Proteomes" id="UP000001979">
    <property type="component" value="Chromosome"/>
</dbReference>
<name>Q12VN0_METBU</name>
<dbReference type="EMBL" id="CP000300">
    <property type="protein sequence ID" value="ABE52496.1"/>
    <property type="molecule type" value="Genomic_DNA"/>
</dbReference>
<accession>Q12VN0</accession>
<gene>
    <name evidence="1" type="ordered locus">Mbur_1592</name>
</gene>
<dbReference type="AlphaFoldDB" id="Q12VN0"/>
<dbReference type="GeneID" id="3998679"/>
<evidence type="ECO:0000313" key="2">
    <source>
        <dbReference type="Proteomes" id="UP000001979"/>
    </source>
</evidence>
<sequence length="392" mass="45570">MSEIKKLIYLLETPMNERDYKRFGIEILQQNGYEIQFWDVTPIVCPEDYETKLNEPICLEDCILFTSLDDLKVTVSNLDSNYYIICLIAYRLKSFSVYNVLSKTKLAYCVAMNNALPSAEHKRPSLLYRIKNSNFHQKIDFAFNRIPFKWFGIKPANLVLAGGAVSLTNNTYPIDETTEILWLHALDYDLYLDELSNPVEDTSEPGVFLDSYLPFHPDFIRTGSPSPATADEYYPLLHDFFNRIESTLDTHMVIAAHPRSRYEDHPNYFGEMPLIRGKTVELVRRSKFVITHNSTAINLAVLFRKPIIFVTTDELDRGWMGLDIESLASRFGKSPLNLNEPLSINWEKELSVNENAYLKYENDYIKRSNTQISKFWQIFADHIREYNDTNKS</sequence>
<proteinExistence type="predicted"/>
<dbReference type="OrthoDB" id="142843at2157"/>
<reference evidence="2" key="1">
    <citation type="journal article" date="2009" name="ISME J.">
        <title>The genome sequence of the psychrophilic archaeon, Methanococcoides burtonii: the role of genome evolution in cold adaptation.</title>
        <authorList>
            <person name="Allen M.A."/>
            <person name="Lauro F.M."/>
            <person name="Williams T.J."/>
            <person name="Burg D."/>
            <person name="Siddiqui K.S."/>
            <person name="De Francisci D."/>
            <person name="Chong K.W."/>
            <person name="Pilak O."/>
            <person name="Chew H.H."/>
            <person name="De Maere M.Z."/>
            <person name="Ting L."/>
            <person name="Katrib M."/>
            <person name="Ng C."/>
            <person name="Sowers K.R."/>
            <person name="Galperin M.Y."/>
            <person name="Anderson I.J."/>
            <person name="Ivanova N."/>
            <person name="Dalin E."/>
            <person name="Martinez M."/>
            <person name="Lapidus A."/>
            <person name="Hauser L."/>
            <person name="Land M."/>
            <person name="Thomas T."/>
            <person name="Cavicchioli R."/>
        </authorList>
    </citation>
    <scope>NUCLEOTIDE SEQUENCE [LARGE SCALE GENOMIC DNA]</scope>
    <source>
        <strain evidence="2">DSM 6242 / NBRC 107633 / OCM 468 / ACE-M</strain>
    </source>
</reference>